<protein>
    <submittedName>
        <fullName evidence="1">Uncharacterized protein</fullName>
    </submittedName>
</protein>
<sequence>MQSFKRLDSLRQFCAVLQNGDGNSGEDFYDLPEMNSGTDKGEIKGKFDLSPYLYSCRIPNFRNQGD</sequence>
<evidence type="ECO:0000313" key="1">
    <source>
        <dbReference type="EMBL" id="MRY93538.1"/>
    </source>
</evidence>
<comment type="caution">
    <text evidence="1">The sequence shown here is derived from an EMBL/GenBank/DDBJ whole genome shotgun (WGS) entry which is preliminary data.</text>
</comment>
<organism evidence="1 2">
    <name type="scientific">Parabacteroides distasonis</name>
    <dbReference type="NCBI Taxonomy" id="823"/>
    <lineage>
        <taxon>Bacteria</taxon>
        <taxon>Pseudomonadati</taxon>
        <taxon>Bacteroidota</taxon>
        <taxon>Bacteroidia</taxon>
        <taxon>Bacteroidales</taxon>
        <taxon>Tannerellaceae</taxon>
        <taxon>Parabacteroides</taxon>
    </lineage>
</organism>
<reference evidence="1 2" key="1">
    <citation type="journal article" date="2019" name="Nat. Med.">
        <title>A library of human gut bacterial isolates paired with longitudinal multiomics data enables mechanistic microbiome research.</title>
        <authorList>
            <person name="Poyet M."/>
            <person name="Groussin M."/>
            <person name="Gibbons S.M."/>
            <person name="Avila-Pacheco J."/>
            <person name="Jiang X."/>
            <person name="Kearney S.M."/>
            <person name="Perrotta A.R."/>
            <person name="Berdy B."/>
            <person name="Zhao S."/>
            <person name="Lieberman T.D."/>
            <person name="Swanson P.K."/>
            <person name="Smith M."/>
            <person name="Roesemann S."/>
            <person name="Alexander J.E."/>
            <person name="Rich S.A."/>
            <person name="Livny J."/>
            <person name="Vlamakis H."/>
            <person name="Clish C."/>
            <person name="Bullock K."/>
            <person name="Deik A."/>
            <person name="Scott J."/>
            <person name="Pierce K.A."/>
            <person name="Xavier R.J."/>
            <person name="Alm E.J."/>
        </authorList>
    </citation>
    <scope>NUCLEOTIDE SEQUENCE [LARGE SCALE GENOMIC DNA]</scope>
    <source>
        <strain evidence="1 2">BIOML-A9</strain>
    </source>
</reference>
<proteinExistence type="predicted"/>
<dbReference type="EMBL" id="WKMY01000005">
    <property type="protein sequence ID" value="MRY93538.1"/>
    <property type="molecule type" value="Genomic_DNA"/>
</dbReference>
<dbReference type="AlphaFoldDB" id="A0A7K0GUD4"/>
<gene>
    <name evidence="1" type="ORF">GKD67_09930</name>
</gene>
<accession>A0A7K0GUD4</accession>
<dbReference type="RefSeq" id="WP_154395125.1">
    <property type="nucleotide sequence ID" value="NZ_CP103079.1"/>
</dbReference>
<dbReference type="Proteomes" id="UP000461276">
    <property type="component" value="Unassembled WGS sequence"/>
</dbReference>
<evidence type="ECO:0000313" key="2">
    <source>
        <dbReference type="Proteomes" id="UP000461276"/>
    </source>
</evidence>
<name>A0A7K0GUD4_PARDI</name>